<accession>A0A0D7B5D5</accession>
<gene>
    <name evidence="2" type="ORF">CYLTODRAFT_424954</name>
</gene>
<dbReference type="STRING" id="1314674.A0A0D7B5D5"/>
<dbReference type="Proteomes" id="UP000054007">
    <property type="component" value="Unassembled WGS sequence"/>
</dbReference>
<organism evidence="2 3">
    <name type="scientific">Cylindrobasidium torrendii FP15055 ss-10</name>
    <dbReference type="NCBI Taxonomy" id="1314674"/>
    <lineage>
        <taxon>Eukaryota</taxon>
        <taxon>Fungi</taxon>
        <taxon>Dikarya</taxon>
        <taxon>Basidiomycota</taxon>
        <taxon>Agaricomycotina</taxon>
        <taxon>Agaricomycetes</taxon>
        <taxon>Agaricomycetidae</taxon>
        <taxon>Agaricales</taxon>
        <taxon>Marasmiineae</taxon>
        <taxon>Physalacriaceae</taxon>
        <taxon>Cylindrobasidium</taxon>
    </lineage>
</organism>
<evidence type="ECO:0000313" key="2">
    <source>
        <dbReference type="EMBL" id="KIY64726.1"/>
    </source>
</evidence>
<protein>
    <recommendedName>
        <fullName evidence="1">BTB domain-containing protein</fullName>
    </recommendedName>
</protein>
<dbReference type="PROSITE" id="PS50097">
    <property type="entry name" value="BTB"/>
    <property type="match status" value="1"/>
</dbReference>
<keyword evidence="3" id="KW-1185">Reference proteome</keyword>
<dbReference type="EMBL" id="KN880621">
    <property type="protein sequence ID" value="KIY64726.1"/>
    <property type="molecule type" value="Genomic_DNA"/>
</dbReference>
<dbReference type="SUPFAM" id="SSF54695">
    <property type="entry name" value="POZ domain"/>
    <property type="match status" value="1"/>
</dbReference>
<name>A0A0D7B5D5_9AGAR</name>
<dbReference type="Pfam" id="PF00651">
    <property type="entry name" value="BTB"/>
    <property type="match status" value="1"/>
</dbReference>
<dbReference type="OrthoDB" id="3357985at2759"/>
<dbReference type="InterPro" id="IPR000210">
    <property type="entry name" value="BTB/POZ_dom"/>
</dbReference>
<dbReference type="AlphaFoldDB" id="A0A0D7B5D5"/>
<proteinExistence type="predicted"/>
<feature type="non-terminal residue" evidence="2">
    <location>
        <position position="237"/>
    </location>
</feature>
<dbReference type="InterPro" id="IPR011333">
    <property type="entry name" value="SKP1/BTB/POZ_sf"/>
</dbReference>
<reference evidence="2 3" key="1">
    <citation type="journal article" date="2015" name="Fungal Genet. Biol.">
        <title>Evolution of novel wood decay mechanisms in Agaricales revealed by the genome sequences of Fistulina hepatica and Cylindrobasidium torrendii.</title>
        <authorList>
            <person name="Floudas D."/>
            <person name="Held B.W."/>
            <person name="Riley R."/>
            <person name="Nagy L.G."/>
            <person name="Koehler G."/>
            <person name="Ransdell A.S."/>
            <person name="Younus H."/>
            <person name="Chow J."/>
            <person name="Chiniquy J."/>
            <person name="Lipzen A."/>
            <person name="Tritt A."/>
            <person name="Sun H."/>
            <person name="Haridas S."/>
            <person name="LaButti K."/>
            <person name="Ohm R.A."/>
            <person name="Kues U."/>
            <person name="Blanchette R.A."/>
            <person name="Grigoriev I.V."/>
            <person name="Minto R.E."/>
            <person name="Hibbett D.S."/>
        </authorList>
    </citation>
    <scope>NUCLEOTIDE SEQUENCE [LARGE SCALE GENOMIC DNA]</scope>
    <source>
        <strain evidence="2 3">FP15055 ss-10</strain>
    </source>
</reference>
<evidence type="ECO:0000313" key="3">
    <source>
        <dbReference type="Proteomes" id="UP000054007"/>
    </source>
</evidence>
<feature type="domain" description="BTB" evidence="1">
    <location>
        <begin position="20"/>
        <end position="90"/>
    </location>
</feature>
<sequence length="237" mass="26913">MSTASSIRSPHLFDSADNGEDFVIHTSDDQHLYVVKSFLIFASPFFANLLKDSSPEEKYQGISVWRAPETGVTMTALLRLCYPIHLELKDVLLPEADLLAGQKYLMEGPLNRLRSMLLNNDSGGPLDKEPLRVLAIARRLRWDDVVQCSARALLRTPVRSFPNIPELEFLSSREYHRLQQWCWACGDAAEKVVARENVDGTWKTEDIQRLRPLFFYRSSLMGWVVGGPLAAAREVLH</sequence>
<dbReference type="Gene3D" id="3.30.710.10">
    <property type="entry name" value="Potassium Channel Kv1.1, Chain A"/>
    <property type="match status" value="1"/>
</dbReference>
<evidence type="ECO:0000259" key="1">
    <source>
        <dbReference type="PROSITE" id="PS50097"/>
    </source>
</evidence>